<keyword evidence="3" id="KW-1185">Reference proteome</keyword>
<feature type="region of interest" description="Disordered" evidence="1">
    <location>
        <begin position="80"/>
        <end position="153"/>
    </location>
</feature>
<dbReference type="OrthoDB" id="5396647at2"/>
<proteinExistence type="predicted"/>
<gene>
    <name evidence="2" type="ORF">DSOUD_2408</name>
</gene>
<dbReference type="RefSeq" id="WP_053551199.1">
    <property type="nucleotide sequence ID" value="NZ_CP010802.1"/>
</dbReference>
<dbReference type="EMBL" id="CP010802">
    <property type="protein sequence ID" value="ALC17169.1"/>
    <property type="molecule type" value="Genomic_DNA"/>
</dbReference>
<dbReference type="KEGG" id="des:DSOUD_2408"/>
<protein>
    <submittedName>
        <fullName evidence="2">Uncharacterized protein</fullName>
    </submittedName>
</protein>
<dbReference type="PATRIC" id="fig|1603606.3.peg.2610"/>
<organism evidence="2 3">
    <name type="scientific">Desulfuromonas soudanensis</name>
    <dbReference type="NCBI Taxonomy" id="1603606"/>
    <lineage>
        <taxon>Bacteria</taxon>
        <taxon>Pseudomonadati</taxon>
        <taxon>Thermodesulfobacteriota</taxon>
        <taxon>Desulfuromonadia</taxon>
        <taxon>Desulfuromonadales</taxon>
        <taxon>Desulfuromonadaceae</taxon>
        <taxon>Desulfuromonas</taxon>
    </lineage>
</organism>
<dbReference type="STRING" id="1603606.DSOUD_2408"/>
<evidence type="ECO:0000313" key="3">
    <source>
        <dbReference type="Proteomes" id="UP000057158"/>
    </source>
</evidence>
<reference evidence="2 3" key="1">
    <citation type="submission" date="2015-07" db="EMBL/GenBank/DDBJ databases">
        <title>Isolation and Genomic Characterization of a Novel Halophilic Metal-Reducing Deltaproteobacterium from the Deep Subsurface.</title>
        <authorList>
            <person name="Badalamenti J.P."/>
            <person name="Summers Z.M."/>
            <person name="Gralnick J.A."/>
            <person name="Bond D.R."/>
        </authorList>
    </citation>
    <scope>NUCLEOTIDE SEQUENCE [LARGE SCALE GENOMIC DNA]</scope>
    <source>
        <strain evidence="2 3">WTL</strain>
    </source>
</reference>
<name>A0A0M3QG08_9BACT</name>
<dbReference type="AlphaFoldDB" id="A0A0M3QG08"/>
<evidence type="ECO:0000256" key="1">
    <source>
        <dbReference type="SAM" id="MobiDB-lite"/>
    </source>
</evidence>
<dbReference type="Proteomes" id="UP000057158">
    <property type="component" value="Chromosome"/>
</dbReference>
<evidence type="ECO:0000313" key="2">
    <source>
        <dbReference type="EMBL" id="ALC17169.1"/>
    </source>
</evidence>
<sequence>METVRQQLARFTFLGFLEKDREKTIFLSSADDIFLVKKGESLGKNKEYLVTELTAEKLVLQYRDDPRKITVPLLEQTPLTPTMMRMPALPPSAQPESSGRPAPGGFVRRYPGRGLPTPPAPEEESATEPLEVPADLLQPVPGSEEPPAEEVKQ</sequence>
<accession>A0A0M3QG08</accession>